<dbReference type="InterPro" id="IPR052124">
    <property type="entry name" value="Rab9_kelch_effector"/>
</dbReference>
<dbReference type="SUPFAM" id="SSF50965">
    <property type="entry name" value="Galactose oxidase, central domain"/>
    <property type="match status" value="1"/>
</dbReference>
<feature type="compositionally biased region" description="Basic and acidic residues" evidence="3">
    <location>
        <begin position="1013"/>
        <end position="1022"/>
    </location>
</feature>
<dbReference type="EMBL" id="CAXAMM010041551">
    <property type="protein sequence ID" value="CAK9099934.1"/>
    <property type="molecule type" value="Genomic_DNA"/>
</dbReference>
<dbReference type="PANTHER" id="PTHR46647">
    <property type="entry name" value="RAB9 EFFECTOR PROTEIN WITH KELCH MOTIFS"/>
    <property type="match status" value="1"/>
</dbReference>
<comment type="caution">
    <text evidence="6">The sequence shown here is derived from an EMBL/GenBank/DDBJ whole genome shotgun (WGS) entry which is preliminary data.</text>
</comment>
<feature type="region of interest" description="Disordered" evidence="3">
    <location>
        <begin position="1176"/>
        <end position="1208"/>
    </location>
</feature>
<name>A0ABP0RIH4_9DINO</name>
<feature type="transmembrane region" description="Helical" evidence="4">
    <location>
        <begin position="368"/>
        <end position="392"/>
    </location>
</feature>
<dbReference type="PANTHER" id="PTHR46647:SF1">
    <property type="entry name" value="RAB9 EFFECTOR PROTEIN WITH KELCH MOTIFS"/>
    <property type="match status" value="1"/>
</dbReference>
<evidence type="ECO:0000256" key="1">
    <source>
        <dbReference type="ARBA" id="ARBA00022441"/>
    </source>
</evidence>
<proteinExistence type="predicted"/>
<feature type="chain" id="PRO_5047006267" evidence="5">
    <location>
        <begin position="17"/>
        <end position="1208"/>
    </location>
</feature>
<sequence length="1208" mass="131367">MVAVLLYLSLLTPVFATWSLASSALTAPRARRAHAAAWDAVERRWWLHGGRGEETLLEDLWIWDADAEAWLLAQGSSPAASAPAAREEHALRWDGLQLWMFGGFDGENYVKDLWSYSGTSWSLVVSTTTGPSARGGHVLLSSNATLWIHGGYDGLYRQDLWHFDTASGLWMHYGAASGAPAARAYHGAAYDDVEEAIWIHGGYDGSFYYRDLWQYLTASNTWTLVSSVTGSPSARAYHGMTWAEESLWLQGGFNGQLPLGDLWRFDRLGRWQLLDACGPERYGHVAGWDLRSRSLWMHGGQGADGLTGELWQFQAPGATVCSSTVSSSISTSGSTATTTSSTSTATNSSTAAMLTFAFWSVEEDEFCLLVVLASIAGVALCGCLVFCSLWWLGCRRPSKRRSIMPVVPGSMVERPAPPTIPAIPGIPAIMMLPEPPLVQPAGCQEPPARHLHPMPPPPKPCELECIDAESQVTEIADGHTPQQLQAAPHSAWSAHMPYRNSSCTVQLLGSDIARSPGCRQRTPDFVSWPMSCGRQVPQPLLFSPQSPRRGENHADPIRSEPLPVVGGPMTPQQPLEVERPPCLPTPGPTFDCPGRDLRQAPLPELLAAPRELRWVPVHRKPMLIPASRQSHPRREIPSLKRLELALDFATGRPCHPLGVERSQQLPKPPVTPATAEWVEEVVEIHHHPHAPHDFPATPSCLLRSATAPRHGLMLANEQSQLLTALALEAPPSPCCAHGDPGHFSHHPERSRRICVCHCVPGARAGHICQDGLDGLVHPPEDAGHAAGRLPAMSELCDGPRDDGAGAGPVPAPGPPPRPAAAGYVTTPLGGPWHIPGQRVRNLRQCTTPGPGSSDISSDPLEGSSFHLRMVHSGGSPRFTAFCTHAAAPGTAPEAPGAERGDLWVGAPGGALVRGAPRERRGAKGAAPWLAQRAVPVEVPFECRQLDAKNWKNTDTNKVMDMSDLIILSMTQTAFVLDHEEYVRYGARRAIHQYIYGSVAAPSKATSYAPESFDLARPKPEKVSEEEDQAQLEREFEQEFLVNRRTRVRGAKERAIAPGPKLDRHPDEEEVLAYQQAMADRKPSSPSGKIEEDPENNKKKRKSITPSPKEKANSGGDSPGDSPDGILFKRVALGPQDKKKARVVTVSGDVAEVVTEGDFVSMNVDIGEIQEIEETQFGIPVPRRMDQSAPTDFGFMMSHMPPKEPPKKK</sequence>
<evidence type="ECO:0000313" key="6">
    <source>
        <dbReference type="EMBL" id="CAK9099934.1"/>
    </source>
</evidence>
<dbReference type="Gene3D" id="2.120.10.80">
    <property type="entry name" value="Kelch-type beta propeller"/>
    <property type="match status" value="2"/>
</dbReference>
<evidence type="ECO:0000256" key="2">
    <source>
        <dbReference type="ARBA" id="ARBA00022737"/>
    </source>
</evidence>
<feature type="region of interest" description="Disordered" evidence="3">
    <location>
        <begin position="1075"/>
        <end position="1141"/>
    </location>
</feature>
<evidence type="ECO:0000313" key="7">
    <source>
        <dbReference type="Proteomes" id="UP001642464"/>
    </source>
</evidence>
<keyword evidence="5" id="KW-0732">Signal</keyword>
<dbReference type="InterPro" id="IPR015915">
    <property type="entry name" value="Kelch-typ_b-propeller"/>
</dbReference>
<organism evidence="6 7">
    <name type="scientific">Durusdinium trenchii</name>
    <dbReference type="NCBI Taxonomy" id="1381693"/>
    <lineage>
        <taxon>Eukaryota</taxon>
        <taxon>Sar</taxon>
        <taxon>Alveolata</taxon>
        <taxon>Dinophyceae</taxon>
        <taxon>Suessiales</taxon>
        <taxon>Symbiodiniaceae</taxon>
        <taxon>Durusdinium</taxon>
    </lineage>
</organism>
<gene>
    <name evidence="6" type="ORF">SCF082_LOCUS46790</name>
</gene>
<dbReference type="Proteomes" id="UP001642464">
    <property type="component" value="Unassembled WGS sequence"/>
</dbReference>
<keyword evidence="1" id="KW-0880">Kelch repeat</keyword>
<keyword evidence="7" id="KW-1185">Reference proteome</keyword>
<protein>
    <submittedName>
        <fullName evidence="6">Tip elongation aberrant protein 3 (Cell polarity protein tea3)</fullName>
    </submittedName>
</protein>
<keyword evidence="2" id="KW-0677">Repeat</keyword>
<evidence type="ECO:0000256" key="4">
    <source>
        <dbReference type="SAM" id="Phobius"/>
    </source>
</evidence>
<feature type="region of interest" description="Disordered" evidence="3">
    <location>
        <begin position="538"/>
        <end position="566"/>
    </location>
</feature>
<feature type="compositionally biased region" description="Low complexity" evidence="3">
    <location>
        <begin position="1113"/>
        <end position="1124"/>
    </location>
</feature>
<evidence type="ECO:0000256" key="3">
    <source>
        <dbReference type="SAM" id="MobiDB-lite"/>
    </source>
</evidence>
<keyword evidence="4" id="KW-0472">Membrane</keyword>
<accession>A0ABP0RIH4</accession>
<feature type="region of interest" description="Disordered" evidence="3">
    <location>
        <begin position="1010"/>
        <end position="1034"/>
    </location>
</feature>
<dbReference type="InterPro" id="IPR011043">
    <property type="entry name" value="Gal_Oxase/kelch_b-propeller"/>
</dbReference>
<dbReference type="Pfam" id="PF24681">
    <property type="entry name" value="Kelch_KLHDC2_KLHL20_DRC7"/>
    <property type="match status" value="1"/>
</dbReference>
<feature type="compositionally biased region" description="Basic and acidic residues" evidence="3">
    <location>
        <begin position="1078"/>
        <end position="1096"/>
    </location>
</feature>
<feature type="signal peptide" evidence="5">
    <location>
        <begin position="1"/>
        <end position="16"/>
    </location>
</feature>
<evidence type="ECO:0000256" key="5">
    <source>
        <dbReference type="SAM" id="SignalP"/>
    </source>
</evidence>
<feature type="compositionally biased region" description="Basic and acidic residues" evidence="3">
    <location>
        <begin position="548"/>
        <end position="558"/>
    </location>
</feature>
<keyword evidence="4" id="KW-1133">Transmembrane helix</keyword>
<keyword evidence="4" id="KW-0812">Transmembrane</keyword>
<feature type="region of interest" description="Disordered" evidence="3">
    <location>
        <begin position="791"/>
        <end position="814"/>
    </location>
</feature>
<reference evidence="6 7" key="1">
    <citation type="submission" date="2024-02" db="EMBL/GenBank/DDBJ databases">
        <authorList>
            <person name="Chen Y."/>
            <person name="Shah S."/>
            <person name="Dougan E. K."/>
            <person name="Thang M."/>
            <person name="Chan C."/>
        </authorList>
    </citation>
    <scope>NUCLEOTIDE SEQUENCE [LARGE SCALE GENOMIC DNA]</scope>
</reference>